<proteinExistence type="predicted"/>
<reference evidence="2" key="1">
    <citation type="submission" date="2021-03" db="EMBL/GenBank/DDBJ databases">
        <authorList>
            <person name="Jaffe A."/>
        </authorList>
    </citation>
    <scope>NUCLEOTIDE SEQUENCE</scope>
    <source>
        <strain evidence="2">RIFCSPLOWO2_01_FULL_58_19</strain>
    </source>
</reference>
<dbReference type="Pfam" id="PF01850">
    <property type="entry name" value="PIN"/>
    <property type="match status" value="1"/>
</dbReference>
<evidence type="ECO:0000313" key="3">
    <source>
        <dbReference type="Proteomes" id="UP000678237"/>
    </source>
</evidence>
<dbReference type="EMBL" id="JAGVWE010000006">
    <property type="protein sequence ID" value="MBS3063678.1"/>
    <property type="molecule type" value="Genomic_DNA"/>
</dbReference>
<gene>
    <name evidence="2" type="ORF">J4203_07485</name>
</gene>
<dbReference type="Gene3D" id="3.40.50.1010">
    <property type="entry name" value="5'-nuclease"/>
    <property type="match status" value="1"/>
</dbReference>
<dbReference type="InterPro" id="IPR002716">
    <property type="entry name" value="PIN_dom"/>
</dbReference>
<accession>A0A8T4L8T3</accession>
<evidence type="ECO:0000259" key="1">
    <source>
        <dbReference type="Pfam" id="PF01850"/>
    </source>
</evidence>
<feature type="domain" description="PIN" evidence="1">
    <location>
        <begin position="9"/>
        <end position="128"/>
    </location>
</feature>
<dbReference type="SUPFAM" id="SSF88723">
    <property type="entry name" value="PIN domain-like"/>
    <property type="match status" value="1"/>
</dbReference>
<evidence type="ECO:0000313" key="2">
    <source>
        <dbReference type="EMBL" id="MBS3063678.1"/>
    </source>
</evidence>
<organism evidence="2 3">
    <name type="scientific">Candidatus Iainarchaeum sp</name>
    <dbReference type="NCBI Taxonomy" id="3101447"/>
    <lineage>
        <taxon>Archaea</taxon>
        <taxon>Candidatus Iainarchaeota</taxon>
        <taxon>Candidatus Iainarchaeia</taxon>
        <taxon>Candidatus Iainarchaeales</taxon>
        <taxon>Candidatus Iainarchaeaceae</taxon>
        <taxon>Candidatus Iainarchaeum</taxon>
    </lineage>
</organism>
<comment type="caution">
    <text evidence="2">The sequence shown here is derived from an EMBL/GenBank/DDBJ whole genome shotgun (WGS) entry which is preliminary data.</text>
</comment>
<protein>
    <submittedName>
        <fullName evidence="2">PIN domain-containing protein</fullName>
    </submittedName>
</protein>
<dbReference type="AlphaFoldDB" id="A0A8T4L8T3"/>
<sequence length="145" mass="16459">MSPAPKQRVYLDANIFIAFVKADMGKPFKLMYQDVEDFFDACPERFTVVLSDYVFREIKRIAYHSAQEVLDFFREREISVEVTESTGRCTSLAEEFRGKGVPSMDALHAAIAIEAHCDALMTFNKKDFVLAAGLIRVVAPRDLIE</sequence>
<name>A0A8T4L8T3_9ARCH</name>
<dbReference type="Proteomes" id="UP000678237">
    <property type="component" value="Unassembled WGS sequence"/>
</dbReference>
<dbReference type="InterPro" id="IPR029060">
    <property type="entry name" value="PIN-like_dom_sf"/>
</dbReference>
<reference evidence="2" key="2">
    <citation type="submission" date="2021-05" db="EMBL/GenBank/DDBJ databases">
        <title>Protein family content uncovers lineage relationships and bacterial pathway maintenance mechanisms in DPANN archaea.</title>
        <authorList>
            <person name="Castelle C.J."/>
            <person name="Meheust R."/>
            <person name="Jaffe A.L."/>
            <person name="Seitz K."/>
            <person name="Gong X."/>
            <person name="Baker B.J."/>
            <person name="Banfield J.F."/>
        </authorList>
    </citation>
    <scope>NUCLEOTIDE SEQUENCE</scope>
    <source>
        <strain evidence="2">RIFCSPLOWO2_01_FULL_58_19</strain>
    </source>
</reference>